<name>A0A212KZ96_9BACT</name>
<gene>
    <name evidence="1" type="ORF">KL86DES1_10526</name>
</gene>
<evidence type="ECO:0000313" key="1">
    <source>
        <dbReference type="EMBL" id="SCM70631.1"/>
    </source>
</evidence>
<sequence>MKDVRKGIHREGEAQALRRYAFNRVCRNRRACAFLTVVHSCVAYAMDCPTDTLLTKGSMMKLKPFNKVLVRPAKTEPWTATFYSHAERNGHVTLDRRALWTEGNILPYNDATSHLLGTTDDFVPPADETTLFTCGQWVEARCGADKLFVKALYLYCDQTWDKPVHFVFDPACNKKLGITADEGIRPV</sequence>
<accession>A0A212KZ96</accession>
<dbReference type="EMBL" id="FMJC01000001">
    <property type="protein sequence ID" value="SCM70631.1"/>
    <property type="molecule type" value="Genomic_DNA"/>
</dbReference>
<organism evidence="1">
    <name type="scientific">uncultured Desulfovibrio sp</name>
    <dbReference type="NCBI Taxonomy" id="167968"/>
    <lineage>
        <taxon>Bacteria</taxon>
        <taxon>Pseudomonadati</taxon>
        <taxon>Thermodesulfobacteriota</taxon>
        <taxon>Desulfovibrionia</taxon>
        <taxon>Desulfovibrionales</taxon>
        <taxon>Desulfovibrionaceae</taxon>
        <taxon>Desulfovibrio</taxon>
        <taxon>environmental samples</taxon>
    </lineage>
</organism>
<reference evidence="1" key="1">
    <citation type="submission" date="2016-08" db="EMBL/GenBank/DDBJ databases">
        <authorList>
            <person name="Seilhamer J.J."/>
        </authorList>
    </citation>
    <scope>NUCLEOTIDE SEQUENCE</scope>
    <source>
        <strain evidence="1">86-1</strain>
    </source>
</reference>
<protein>
    <submittedName>
        <fullName evidence="1">Uncharacterized protein</fullName>
    </submittedName>
</protein>
<proteinExistence type="predicted"/>
<dbReference type="AlphaFoldDB" id="A0A212KZ96"/>